<dbReference type="EMBL" id="RHFK02000012">
    <property type="protein sequence ID" value="TWW67325.1"/>
    <property type="molecule type" value="Genomic_DNA"/>
</dbReference>
<reference evidence="1 2" key="1">
    <citation type="submission" date="2019-04" db="EMBL/GenBank/DDBJ databases">
        <title>Chromosome genome assembly for Takifugu flavidus.</title>
        <authorList>
            <person name="Xiao S."/>
        </authorList>
    </citation>
    <scope>NUCLEOTIDE SEQUENCE [LARGE SCALE GENOMIC DNA]</scope>
    <source>
        <strain evidence="1">HTHZ2018</strain>
        <tissue evidence="1">Muscle</tissue>
    </source>
</reference>
<dbReference type="AlphaFoldDB" id="A0A5C6NK55"/>
<name>A0A5C6NK55_9TELE</name>
<sequence>MVSDQKKVVCPLQVGGEVRPPVQGGVPSMREVRASAEAAAPATQFRIKREKMKCHPENILGRALKSRAYFAAIEQNHSDDSDWITEWGANGPLAELTWILGERRVG</sequence>
<evidence type="ECO:0000313" key="2">
    <source>
        <dbReference type="Proteomes" id="UP000324091"/>
    </source>
</evidence>
<evidence type="ECO:0000313" key="1">
    <source>
        <dbReference type="EMBL" id="TWW67325.1"/>
    </source>
</evidence>
<comment type="caution">
    <text evidence="1">The sequence shown here is derived from an EMBL/GenBank/DDBJ whole genome shotgun (WGS) entry which is preliminary data.</text>
</comment>
<dbReference type="Proteomes" id="UP000324091">
    <property type="component" value="Chromosome 2"/>
</dbReference>
<proteinExistence type="predicted"/>
<accession>A0A5C6NK55</accession>
<gene>
    <name evidence="1" type="ORF">D4764_02G0003660</name>
</gene>
<keyword evidence="2" id="KW-1185">Reference proteome</keyword>
<protein>
    <submittedName>
        <fullName evidence="1">Uncharacterized protein</fullName>
    </submittedName>
</protein>
<organism evidence="1 2">
    <name type="scientific">Takifugu flavidus</name>
    <name type="common">sansaifugu</name>
    <dbReference type="NCBI Taxonomy" id="433684"/>
    <lineage>
        <taxon>Eukaryota</taxon>
        <taxon>Metazoa</taxon>
        <taxon>Chordata</taxon>
        <taxon>Craniata</taxon>
        <taxon>Vertebrata</taxon>
        <taxon>Euteleostomi</taxon>
        <taxon>Actinopterygii</taxon>
        <taxon>Neopterygii</taxon>
        <taxon>Teleostei</taxon>
        <taxon>Neoteleostei</taxon>
        <taxon>Acanthomorphata</taxon>
        <taxon>Eupercaria</taxon>
        <taxon>Tetraodontiformes</taxon>
        <taxon>Tetradontoidea</taxon>
        <taxon>Tetraodontidae</taxon>
        <taxon>Takifugu</taxon>
    </lineage>
</organism>